<dbReference type="InterPro" id="IPR039910">
    <property type="entry name" value="D15-like"/>
</dbReference>
<dbReference type="Pfam" id="PF07244">
    <property type="entry name" value="POTRA"/>
    <property type="match status" value="5"/>
</dbReference>
<reference evidence="11 12" key="1">
    <citation type="submission" date="2020-04" db="EMBL/GenBank/DDBJ databases">
        <authorList>
            <person name="De Canck E."/>
        </authorList>
    </citation>
    <scope>NUCLEOTIDE SEQUENCE [LARGE SCALE GENOMIC DNA]</scope>
    <source>
        <strain evidence="11 12">LMG 28688</strain>
    </source>
</reference>
<dbReference type="InterPro" id="IPR010827">
    <property type="entry name" value="BamA/TamA_POTRA"/>
</dbReference>
<proteinExistence type="inferred from homology"/>
<evidence type="ECO:0000259" key="10">
    <source>
        <dbReference type="PROSITE" id="PS51779"/>
    </source>
</evidence>
<name>A0A6J5G9E4_9BURK</name>
<protein>
    <recommendedName>
        <fullName evidence="8 9">Outer membrane protein assembly factor BamA</fullName>
    </recommendedName>
</protein>
<dbReference type="GO" id="GO:0043165">
    <property type="term" value="P:Gram-negative-bacterium-type cell outer membrane assembly"/>
    <property type="evidence" value="ECO:0007669"/>
    <property type="project" value="UniProtKB-UniRule"/>
</dbReference>
<dbReference type="Gene3D" id="3.10.20.310">
    <property type="entry name" value="membrane protein fhac"/>
    <property type="match status" value="5"/>
</dbReference>
<dbReference type="PIRSF" id="PIRSF006076">
    <property type="entry name" value="OM_assembly_OMP85"/>
    <property type="match status" value="1"/>
</dbReference>
<evidence type="ECO:0000256" key="9">
    <source>
        <dbReference type="NCBIfam" id="TIGR03303"/>
    </source>
</evidence>
<comment type="similarity">
    <text evidence="8">Belongs to the BamA family.</text>
</comment>
<comment type="function">
    <text evidence="8">Part of the outer membrane protein assembly complex, which is involved in assembly and insertion of beta-barrel proteins into the outer membrane.</text>
</comment>
<dbReference type="PROSITE" id="PS51779">
    <property type="entry name" value="POTRA"/>
    <property type="match status" value="5"/>
</dbReference>
<keyword evidence="6 8" id="KW-0472">Membrane</keyword>
<evidence type="ECO:0000256" key="2">
    <source>
        <dbReference type="ARBA" id="ARBA00022452"/>
    </source>
</evidence>
<keyword evidence="4 8" id="KW-0732">Signal</keyword>
<dbReference type="HAMAP" id="MF_01430">
    <property type="entry name" value="OM_assembly_BamA"/>
    <property type="match status" value="1"/>
</dbReference>
<evidence type="ECO:0000256" key="8">
    <source>
        <dbReference type="HAMAP-Rule" id="MF_01430"/>
    </source>
</evidence>
<dbReference type="PANTHER" id="PTHR12815">
    <property type="entry name" value="SORTING AND ASSEMBLY MACHINERY SAMM50 PROTEIN FAMILY MEMBER"/>
    <property type="match status" value="1"/>
</dbReference>
<dbReference type="PANTHER" id="PTHR12815:SF23">
    <property type="entry name" value="OUTER MEMBRANE PROTEIN ASSEMBLY FACTOR BAMA"/>
    <property type="match status" value="1"/>
</dbReference>
<feature type="domain" description="POTRA" evidence="10">
    <location>
        <begin position="100"/>
        <end position="180"/>
    </location>
</feature>
<dbReference type="RefSeq" id="WP_175196495.1">
    <property type="nucleotide sequence ID" value="NZ_CADIKL010000019.1"/>
</dbReference>
<organism evidence="11 12">
    <name type="scientific">Paraburkholderia caffeinitolerans</name>
    <dbReference type="NCBI Taxonomy" id="1723730"/>
    <lineage>
        <taxon>Bacteria</taxon>
        <taxon>Pseudomonadati</taxon>
        <taxon>Pseudomonadota</taxon>
        <taxon>Betaproteobacteria</taxon>
        <taxon>Burkholderiales</taxon>
        <taxon>Burkholderiaceae</taxon>
        <taxon>Paraburkholderia</taxon>
    </lineage>
</organism>
<evidence type="ECO:0000256" key="6">
    <source>
        <dbReference type="ARBA" id="ARBA00023136"/>
    </source>
</evidence>
<dbReference type="Pfam" id="PF01103">
    <property type="entry name" value="Omp85"/>
    <property type="match status" value="1"/>
</dbReference>
<dbReference type="GO" id="GO:0009279">
    <property type="term" value="C:cell outer membrane"/>
    <property type="evidence" value="ECO:0007669"/>
    <property type="project" value="UniProtKB-SubCell"/>
</dbReference>
<sequence length="770" mass="84744" precursor="true">MTVSSTTRYVRALTFAGFGLGAAATAHATEPFVVQDIRIDGLARIEPGTVFAYLPIKQGDTFTDDKASDAIRALFATGFFSDVRIATEGTTVVVQVQERPAIGTIDFAGIHEFDKDNLTKALKSVGLSPGLVYDKALVDKAEQELKRQYLTRGYYAAEVTTTVTPIDRNRVGLLFSVVEGPSAKIRQINFIGNNTFSEGTLLDEMQLSTPNWFSWYTKNDLYAKDKLTGDLENVRNYYLDRGYLEFNIDSTQVSLSPDKKDMYLTVSIHEGDPYTISGVSLAGNLLDRQAELKKLITVKAGQRFSAQKLKDTTKALVDKLGEYGYAFASVNAEPQIDQVHHAVSLTLQVDPGRRVYVRHVNITGNTRTRDEVIRREMRQLESAWFDSSRLALSKDRINRLGYFTDVEVATVPVEGTQDEVDVDVKVTEKPTGTISLGVGYGSGEGPIISAGVSQDNVFGSGTSLSLNVNTATTYRTLSVTQIDPYFTIDGIKRITDVYYRTTEPLYYSSTNDTSFRIISYGADTKFGIPFSETDMVYFGLGIEQDRLDIDANTPQTYKDYVDEFGRVSNTVPLTVGWSRDNRDSALVPSRGYYAQANAEYGTPIGTEYYKADAQMQYYYSFARGFVLGLNFQGGYGNGLGGKPYPIFKNYYAGGIGSVRGYESGSLGPRDATTGDPIGGSKMLVGNIELTFPLPGTGYDRTLRVFTFVDGGNVWGSEGNSVGANGLRYSYGAGLEWISPIGPLKLDLGFPIVKHTGDQYQKFQFQIGTSF</sequence>
<keyword evidence="7 8" id="KW-0998">Cell outer membrane</keyword>
<feature type="chain" id="PRO_5027185243" description="Outer membrane protein assembly factor BamA" evidence="8">
    <location>
        <begin position="29"/>
        <end position="770"/>
    </location>
</feature>
<dbReference type="FunFam" id="3.10.20.310:FF:000002">
    <property type="entry name" value="Outer membrane protein assembly factor BamA"/>
    <property type="match status" value="1"/>
</dbReference>
<dbReference type="EMBL" id="CADIKL010000019">
    <property type="protein sequence ID" value="CAB3794397.1"/>
    <property type="molecule type" value="Genomic_DNA"/>
</dbReference>
<comment type="subunit">
    <text evidence="8">Part of the Bam complex.</text>
</comment>
<dbReference type="NCBIfam" id="TIGR03303">
    <property type="entry name" value="OM_YaeT"/>
    <property type="match status" value="1"/>
</dbReference>
<accession>A0A6J5G9E4</accession>
<feature type="domain" description="POTRA" evidence="10">
    <location>
        <begin position="355"/>
        <end position="429"/>
    </location>
</feature>
<keyword evidence="12" id="KW-1185">Reference proteome</keyword>
<feature type="domain" description="POTRA" evidence="10">
    <location>
        <begin position="183"/>
        <end position="271"/>
    </location>
</feature>
<dbReference type="Proteomes" id="UP000494119">
    <property type="component" value="Unassembled WGS sequence"/>
</dbReference>
<feature type="domain" description="POTRA" evidence="10">
    <location>
        <begin position="274"/>
        <end position="352"/>
    </location>
</feature>
<comment type="subcellular location">
    <subcellularLocation>
        <location evidence="8">Cell outer membrane</location>
    </subcellularLocation>
    <subcellularLocation>
        <location evidence="1">Membrane</location>
    </subcellularLocation>
</comment>
<gene>
    <name evidence="11" type="primary">bamA_2</name>
    <name evidence="8" type="synonym">bamA</name>
    <name evidence="11" type="ORF">LMG28688_03928</name>
</gene>
<dbReference type="AlphaFoldDB" id="A0A6J5G9E4"/>
<keyword evidence="2 8" id="KW-1134">Transmembrane beta strand</keyword>
<evidence type="ECO:0000256" key="5">
    <source>
        <dbReference type="ARBA" id="ARBA00022737"/>
    </source>
</evidence>
<dbReference type="InterPro" id="IPR000184">
    <property type="entry name" value="Bac_surfAg_D15"/>
</dbReference>
<evidence type="ECO:0000256" key="4">
    <source>
        <dbReference type="ARBA" id="ARBA00022729"/>
    </source>
</evidence>
<evidence type="ECO:0000256" key="7">
    <source>
        <dbReference type="ARBA" id="ARBA00023237"/>
    </source>
</evidence>
<dbReference type="InterPro" id="IPR023707">
    <property type="entry name" value="OM_assembly_BamA"/>
</dbReference>
<feature type="signal peptide" evidence="8">
    <location>
        <begin position="1"/>
        <end position="28"/>
    </location>
</feature>
<dbReference type="FunFam" id="3.10.20.310:FF:000003">
    <property type="entry name" value="Outer membrane protein assembly factor BamA"/>
    <property type="match status" value="1"/>
</dbReference>
<feature type="domain" description="POTRA" evidence="10">
    <location>
        <begin position="32"/>
        <end position="99"/>
    </location>
</feature>
<evidence type="ECO:0000256" key="3">
    <source>
        <dbReference type="ARBA" id="ARBA00022692"/>
    </source>
</evidence>
<dbReference type="InterPro" id="IPR034746">
    <property type="entry name" value="POTRA"/>
</dbReference>
<dbReference type="GO" id="GO:0051205">
    <property type="term" value="P:protein insertion into membrane"/>
    <property type="evidence" value="ECO:0007669"/>
    <property type="project" value="UniProtKB-UniRule"/>
</dbReference>
<evidence type="ECO:0000313" key="12">
    <source>
        <dbReference type="Proteomes" id="UP000494119"/>
    </source>
</evidence>
<dbReference type="Gene3D" id="2.40.160.50">
    <property type="entry name" value="membrane protein fhac: a member of the omp85/tpsb transporter family"/>
    <property type="match status" value="1"/>
</dbReference>
<keyword evidence="5 8" id="KW-0677">Repeat</keyword>
<evidence type="ECO:0000256" key="1">
    <source>
        <dbReference type="ARBA" id="ARBA00004370"/>
    </source>
</evidence>
<evidence type="ECO:0000313" key="11">
    <source>
        <dbReference type="EMBL" id="CAB3794397.1"/>
    </source>
</evidence>
<keyword evidence="3 8" id="KW-0812">Transmembrane</keyword>